<gene>
    <name evidence="2" type="ORF">SAMN05216368_107210</name>
</gene>
<dbReference type="RefSeq" id="WP_158253290.1">
    <property type="nucleotide sequence ID" value="NZ_FNIB01000007.1"/>
</dbReference>
<feature type="region of interest" description="Disordered" evidence="1">
    <location>
        <begin position="39"/>
        <end position="58"/>
    </location>
</feature>
<name>A0A5E9GWF8_9MICO</name>
<protein>
    <submittedName>
        <fullName evidence="2">Uncharacterized protein</fullName>
    </submittedName>
</protein>
<dbReference type="AlphaFoldDB" id="A0A5E9GWF8"/>
<dbReference type="Proteomes" id="UP000199639">
    <property type="component" value="Unassembled WGS sequence"/>
</dbReference>
<proteinExistence type="predicted"/>
<evidence type="ECO:0000256" key="1">
    <source>
        <dbReference type="SAM" id="MobiDB-lite"/>
    </source>
</evidence>
<organism evidence="2 3">
    <name type="scientific">Cryobacterium flavum</name>
    <dbReference type="NCBI Taxonomy" id="1424659"/>
    <lineage>
        <taxon>Bacteria</taxon>
        <taxon>Bacillati</taxon>
        <taxon>Actinomycetota</taxon>
        <taxon>Actinomycetes</taxon>
        <taxon>Micrococcales</taxon>
        <taxon>Microbacteriaceae</taxon>
        <taxon>Cryobacterium</taxon>
    </lineage>
</organism>
<dbReference type="EMBL" id="FNIB01000007">
    <property type="protein sequence ID" value="SDN80967.1"/>
    <property type="molecule type" value="Genomic_DNA"/>
</dbReference>
<evidence type="ECO:0000313" key="2">
    <source>
        <dbReference type="EMBL" id="SDN80967.1"/>
    </source>
</evidence>
<accession>A0A5E9GWF8</accession>
<evidence type="ECO:0000313" key="3">
    <source>
        <dbReference type="Proteomes" id="UP000199639"/>
    </source>
</evidence>
<reference evidence="2 3" key="1">
    <citation type="submission" date="2016-10" db="EMBL/GenBank/DDBJ databases">
        <authorList>
            <person name="Varghese N."/>
            <person name="Submissions S."/>
        </authorList>
    </citation>
    <scope>NUCLEOTIDE SEQUENCE [LARGE SCALE GENOMIC DNA]</scope>
    <source>
        <strain evidence="2 3">CGMCC 1.11215</strain>
    </source>
</reference>
<sequence>MNSYVSKSTKRATTANEYVTHDVRRAITATGYVSGTAQHLEAGDYVSPQPSAAGRRAA</sequence>
<dbReference type="STRING" id="1424659.SAMN05216368_107210"/>